<dbReference type="InterPro" id="IPR013087">
    <property type="entry name" value="Znf_C2H2_type"/>
</dbReference>
<protein>
    <recommendedName>
        <fullName evidence="2">C2H2-type domain-containing protein</fullName>
    </recommendedName>
</protein>
<dbReference type="SMART" id="SM00355">
    <property type="entry name" value="ZnF_C2H2"/>
    <property type="match status" value="2"/>
</dbReference>
<evidence type="ECO:0000313" key="4">
    <source>
        <dbReference type="Proteomes" id="UP001642540"/>
    </source>
</evidence>
<feature type="compositionally biased region" description="Polar residues" evidence="1">
    <location>
        <begin position="271"/>
        <end position="292"/>
    </location>
</feature>
<evidence type="ECO:0000259" key="2">
    <source>
        <dbReference type="PROSITE" id="PS00028"/>
    </source>
</evidence>
<sequence length="458" mass="51124">MDSNKPTALVKEKIFDLDSKTLKTRNCNLKAPKSNAKAECLFCFNPIIIPFTIKAETDKDRKRIQLLKNLCQNFMKANQDELPTDYSPEAFPFCAPCQVNVDQLWEYDEIVRKTQIKRAETIQTIEKAVVDGVKKVMFSSLRMSTPSTAVTPAKGKLFMKLRDVIFKGYRNNQLKSLREKLLEGSKKPPSLAQQPGTASNNLENDHGKIPNVTPIRPDLVEIRGSASCETLFTSDNETENVPIKRNEDTSVESQEKGDSHEAPIDDITPDVTHTTSSVIDNSSEMDTGSSDCGSAELTTLHKKFVLQRINKGGRVLEGVIMDGIIEIHWTSGSSPDEAYLNCRMCSHDIKFPTRKAEGLSHASRMMQAHIKKMHQDEKNLIYGTTKEFPLVYSCGACGVVFADTLAQDKHEVVHRTCEICGKVIGRKGNYNSHNMLLHANTHKSESERMAGAEAGEMQ</sequence>
<dbReference type="EMBL" id="CAXLJM020000036">
    <property type="protein sequence ID" value="CAL8105456.1"/>
    <property type="molecule type" value="Genomic_DNA"/>
</dbReference>
<evidence type="ECO:0000256" key="1">
    <source>
        <dbReference type="SAM" id="MobiDB-lite"/>
    </source>
</evidence>
<feature type="region of interest" description="Disordered" evidence="1">
    <location>
        <begin position="230"/>
        <end position="292"/>
    </location>
</feature>
<feature type="compositionally biased region" description="Polar residues" evidence="1">
    <location>
        <begin position="191"/>
        <end position="202"/>
    </location>
</feature>
<dbReference type="Proteomes" id="UP001642540">
    <property type="component" value="Unassembled WGS sequence"/>
</dbReference>
<gene>
    <name evidence="3" type="ORF">ODALV1_LOCUS12070</name>
</gene>
<organism evidence="3 4">
    <name type="scientific">Orchesella dallaii</name>
    <dbReference type="NCBI Taxonomy" id="48710"/>
    <lineage>
        <taxon>Eukaryota</taxon>
        <taxon>Metazoa</taxon>
        <taxon>Ecdysozoa</taxon>
        <taxon>Arthropoda</taxon>
        <taxon>Hexapoda</taxon>
        <taxon>Collembola</taxon>
        <taxon>Entomobryomorpha</taxon>
        <taxon>Entomobryoidea</taxon>
        <taxon>Orchesellidae</taxon>
        <taxon>Orchesellinae</taxon>
        <taxon>Orchesella</taxon>
    </lineage>
</organism>
<keyword evidence="4" id="KW-1185">Reference proteome</keyword>
<comment type="caution">
    <text evidence="3">The sequence shown here is derived from an EMBL/GenBank/DDBJ whole genome shotgun (WGS) entry which is preliminary data.</text>
</comment>
<evidence type="ECO:0000313" key="3">
    <source>
        <dbReference type="EMBL" id="CAL8105456.1"/>
    </source>
</evidence>
<feature type="region of interest" description="Disordered" evidence="1">
    <location>
        <begin position="184"/>
        <end position="214"/>
    </location>
</feature>
<dbReference type="PROSITE" id="PS00028">
    <property type="entry name" value="ZINC_FINGER_C2H2_1"/>
    <property type="match status" value="2"/>
</dbReference>
<feature type="compositionally biased region" description="Basic and acidic residues" evidence="1">
    <location>
        <begin position="242"/>
        <end position="263"/>
    </location>
</feature>
<name>A0ABP1QJB5_9HEXA</name>
<accession>A0ABP1QJB5</accession>
<proteinExistence type="predicted"/>
<feature type="domain" description="C2H2-type" evidence="2">
    <location>
        <begin position="417"/>
        <end position="438"/>
    </location>
</feature>
<feature type="domain" description="C2H2-type" evidence="2">
    <location>
        <begin position="394"/>
        <end position="414"/>
    </location>
</feature>
<reference evidence="3 4" key="1">
    <citation type="submission" date="2024-08" db="EMBL/GenBank/DDBJ databases">
        <authorList>
            <person name="Cucini C."/>
            <person name="Frati F."/>
        </authorList>
    </citation>
    <scope>NUCLEOTIDE SEQUENCE [LARGE SCALE GENOMIC DNA]</scope>
</reference>